<dbReference type="Proteomes" id="UP001501710">
    <property type="component" value="Unassembled WGS sequence"/>
</dbReference>
<evidence type="ECO:0000313" key="2">
    <source>
        <dbReference type="Proteomes" id="UP001501710"/>
    </source>
</evidence>
<accession>A0ABP8BTV2</accession>
<comment type="caution">
    <text evidence="1">The sequence shown here is derived from an EMBL/GenBank/DDBJ whole genome shotgun (WGS) entry which is preliminary data.</text>
</comment>
<reference evidence="2" key="1">
    <citation type="journal article" date="2019" name="Int. J. Syst. Evol. Microbiol.">
        <title>The Global Catalogue of Microorganisms (GCM) 10K type strain sequencing project: providing services to taxonomists for standard genome sequencing and annotation.</title>
        <authorList>
            <consortium name="The Broad Institute Genomics Platform"/>
            <consortium name="The Broad Institute Genome Sequencing Center for Infectious Disease"/>
            <person name="Wu L."/>
            <person name="Ma J."/>
        </authorList>
    </citation>
    <scope>NUCLEOTIDE SEQUENCE [LARGE SCALE GENOMIC DNA]</scope>
    <source>
        <strain evidence="2">JCM 17440</strain>
    </source>
</reference>
<gene>
    <name evidence="1" type="ORF">GCM10022254_10010</name>
</gene>
<dbReference type="EMBL" id="BAABAS010000004">
    <property type="protein sequence ID" value="GAA4226112.1"/>
    <property type="molecule type" value="Genomic_DNA"/>
</dbReference>
<keyword evidence="2" id="KW-1185">Reference proteome</keyword>
<protein>
    <submittedName>
        <fullName evidence="1">Uncharacterized protein</fullName>
    </submittedName>
</protein>
<sequence length="45" mass="5323">MCERFHCLPSQIDKEDARLLKLLRIRHLGTPQDRDEQGEEVYPGE</sequence>
<organism evidence="1 2">
    <name type="scientific">Actinomadura meridiana</name>
    <dbReference type="NCBI Taxonomy" id="559626"/>
    <lineage>
        <taxon>Bacteria</taxon>
        <taxon>Bacillati</taxon>
        <taxon>Actinomycetota</taxon>
        <taxon>Actinomycetes</taxon>
        <taxon>Streptosporangiales</taxon>
        <taxon>Thermomonosporaceae</taxon>
        <taxon>Actinomadura</taxon>
    </lineage>
</organism>
<name>A0ABP8BTV2_9ACTN</name>
<dbReference type="RefSeq" id="WP_344890447.1">
    <property type="nucleotide sequence ID" value="NZ_BAABAS010000004.1"/>
</dbReference>
<evidence type="ECO:0000313" key="1">
    <source>
        <dbReference type="EMBL" id="GAA4226112.1"/>
    </source>
</evidence>
<proteinExistence type="predicted"/>